<feature type="region of interest" description="Disordered" evidence="1">
    <location>
        <begin position="1"/>
        <end position="29"/>
    </location>
</feature>
<feature type="transmembrane region" description="Helical" evidence="2">
    <location>
        <begin position="70"/>
        <end position="94"/>
    </location>
</feature>
<protein>
    <submittedName>
        <fullName evidence="3">Uncharacterized protein</fullName>
    </submittedName>
</protein>
<sequence>MPAYPSVDQPSLAPPQSQPGSCEWPSISADSATPPAYGAPSIAHVITVPEVVVPEPQQQDEDDKSWTLCAKVSCVLAIFFPIIGCLAFCLNLDAKKGSQRQKWARRCLATATIMIVLAGLWYLSILLAVRRQQQICDYLHSLMTNRTCW</sequence>
<dbReference type="VEuPathDB" id="CryptoDB:Vbra_6121"/>
<dbReference type="PhylomeDB" id="A0A0G4G1V5"/>
<evidence type="ECO:0000313" key="3">
    <source>
        <dbReference type="EMBL" id="CEM21866.1"/>
    </source>
</evidence>
<dbReference type="EMBL" id="CDMY01000544">
    <property type="protein sequence ID" value="CEM21866.1"/>
    <property type="molecule type" value="Genomic_DNA"/>
</dbReference>
<organism evidence="3 4">
    <name type="scientific">Vitrella brassicaformis (strain CCMP3155)</name>
    <dbReference type="NCBI Taxonomy" id="1169540"/>
    <lineage>
        <taxon>Eukaryota</taxon>
        <taxon>Sar</taxon>
        <taxon>Alveolata</taxon>
        <taxon>Colpodellida</taxon>
        <taxon>Vitrellaceae</taxon>
        <taxon>Vitrella</taxon>
    </lineage>
</organism>
<dbReference type="Proteomes" id="UP000041254">
    <property type="component" value="Unassembled WGS sequence"/>
</dbReference>
<evidence type="ECO:0000256" key="2">
    <source>
        <dbReference type="SAM" id="Phobius"/>
    </source>
</evidence>
<dbReference type="InParanoid" id="A0A0G4G1V5"/>
<evidence type="ECO:0000313" key="4">
    <source>
        <dbReference type="Proteomes" id="UP000041254"/>
    </source>
</evidence>
<accession>A0A0G4G1V5</accession>
<name>A0A0G4G1V5_VITBC</name>
<keyword evidence="2" id="KW-0472">Membrane</keyword>
<evidence type="ECO:0000256" key="1">
    <source>
        <dbReference type="SAM" id="MobiDB-lite"/>
    </source>
</evidence>
<proteinExistence type="predicted"/>
<keyword evidence="4" id="KW-1185">Reference proteome</keyword>
<keyword evidence="2" id="KW-0812">Transmembrane</keyword>
<feature type="transmembrane region" description="Helical" evidence="2">
    <location>
        <begin position="106"/>
        <end position="129"/>
    </location>
</feature>
<reference evidence="3 4" key="1">
    <citation type="submission" date="2014-11" db="EMBL/GenBank/DDBJ databases">
        <authorList>
            <person name="Zhu J."/>
            <person name="Qi W."/>
            <person name="Song R."/>
        </authorList>
    </citation>
    <scope>NUCLEOTIDE SEQUENCE [LARGE SCALE GENOMIC DNA]</scope>
</reference>
<keyword evidence="2" id="KW-1133">Transmembrane helix</keyword>
<dbReference type="AlphaFoldDB" id="A0A0G4G1V5"/>
<gene>
    <name evidence="3" type="ORF">Vbra_6121</name>
</gene>